<evidence type="ECO:0000313" key="2">
    <source>
        <dbReference type="Proteomes" id="UP000199322"/>
    </source>
</evidence>
<keyword evidence="2" id="KW-1185">Reference proteome</keyword>
<gene>
    <name evidence="1" type="ORF">SAMN04488588_1925</name>
</gene>
<dbReference type="STRING" id="28234.SAMN04488588_1925"/>
<dbReference type="AlphaFoldDB" id="A0A1G6PYP1"/>
<organism evidence="1 2">
    <name type="scientific">Geotoga petraea</name>
    <dbReference type="NCBI Taxonomy" id="28234"/>
    <lineage>
        <taxon>Bacteria</taxon>
        <taxon>Thermotogati</taxon>
        <taxon>Thermotogota</taxon>
        <taxon>Thermotogae</taxon>
        <taxon>Petrotogales</taxon>
        <taxon>Petrotogaceae</taxon>
        <taxon>Geotoga</taxon>
    </lineage>
</organism>
<reference evidence="1 2" key="1">
    <citation type="submission" date="2016-10" db="EMBL/GenBank/DDBJ databases">
        <authorList>
            <person name="de Groot N.N."/>
        </authorList>
    </citation>
    <scope>NUCLEOTIDE SEQUENCE [LARGE SCALE GENOMIC DNA]</scope>
    <source>
        <strain evidence="1 2">WG14</strain>
    </source>
</reference>
<sequence length="37" mass="4302">MRIRSILFLILILLTIILFVTSFNNNLGEEFLKMGAF</sequence>
<dbReference type="Proteomes" id="UP000199322">
    <property type="component" value="Unassembled WGS sequence"/>
</dbReference>
<name>A0A1G6PYP1_9BACT</name>
<proteinExistence type="predicted"/>
<evidence type="ECO:0000313" key="1">
    <source>
        <dbReference type="EMBL" id="SDC84495.1"/>
    </source>
</evidence>
<dbReference type="EMBL" id="FMYV01000009">
    <property type="protein sequence ID" value="SDC84495.1"/>
    <property type="molecule type" value="Genomic_DNA"/>
</dbReference>
<accession>A0A1G6PYP1</accession>
<protein>
    <submittedName>
        <fullName evidence="1">Uncharacterized protein</fullName>
    </submittedName>
</protein>